<keyword evidence="3" id="KW-1185">Reference proteome</keyword>
<accession>A0A4R8WDA5</accession>
<reference evidence="2 3" key="1">
    <citation type="submission" date="2019-03" db="EMBL/GenBank/DDBJ databases">
        <title>Genomics of glacier-inhabiting Cryobacterium strains.</title>
        <authorList>
            <person name="Liu Q."/>
            <person name="Xin Y.-H."/>
        </authorList>
    </citation>
    <scope>NUCLEOTIDE SEQUENCE [LARGE SCALE GENOMIC DNA]</scope>
    <source>
        <strain evidence="2 3">RHLS22-1</strain>
    </source>
</reference>
<dbReference type="EMBL" id="SOFL01000001">
    <property type="protein sequence ID" value="TFC07179.1"/>
    <property type="molecule type" value="Genomic_DNA"/>
</dbReference>
<proteinExistence type="predicted"/>
<feature type="transmembrane region" description="Helical" evidence="1">
    <location>
        <begin position="40"/>
        <end position="59"/>
    </location>
</feature>
<gene>
    <name evidence="2" type="ORF">E3O42_00075</name>
</gene>
<evidence type="ECO:0000313" key="2">
    <source>
        <dbReference type="EMBL" id="TFC07179.1"/>
    </source>
</evidence>
<organism evidence="2 3">
    <name type="scientific">Cryobacterium adonitolivorans</name>
    <dbReference type="NCBI Taxonomy" id="1259189"/>
    <lineage>
        <taxon>Bacteria</taxon>
        <taxon>Bacillati</taxon>
        <taxon>Actinomycetota</taxon>
        <taxon>Actinomycetes</taxon>
        <taxon>Micrococcales</taxon>
        <taxon>Microbacteriaceae</taxon>
        <taxon>Cryobacterium</taxon>
    </lineage>
</organism>
<keyword evidence="1" id="KW-0472">Membrane</keyword>
<evidence type="ECO:0000256" key="1">
    <source>
        <dbReference type="SAM" id="Phobius"/>
    </source>
</evidence>
<comment type="caution">
    <text evidence="2">The sequence shown here is derived from an EMBL/GenBank/DDBJ whole genome shotgun (WGS) entry which is preliminary data.</text>
</comment>
<keyword evidence="1" id="KW-0812">Transmembrane</keyword>
<sequence length="92" mass="9778">MLRYTPVAVALHAEGEFKQSPSLFSRLTANRVKLYGSRHGTVASALFSAGIGLGLMLRLGRRTHRAGLLALLGRPGIAQAPTMPLPMADHAS</sequence>
<dbReference type="AlphaFoldDB" id="A0A4R8WDA5"/>
<protein>
    <submittedName>
        <fullName evidence="2">Uncharacterized protein</fullName>
    </submittedName>
</protein>
<evidence type="ECO:0000313" key="3">
    <source>
        <dbReference type="Proteomes" id="UP000297907"/>
    </source>
</evidence>
<dbReference type="Proteomes" id="UP000297907">
    <property type="component" value="Unassembled WGS sequence"/>
</dbReference>
<keyword evidence="1" id="KW-1133">Transmembrane helix</keyword>
<name>A0A4R8WDA5_9MICO</name>